<dbReference type="Bgee" id="ENSELUG00000014082">
    <property type="expression patterns" value="Expressed in heart and 11 other cell types or tissues"/>
</dbReference>
<keyword evidence="4" id="KW-0677">Repeat</keyword>
<dbReference type="InterPro" id="IPR051622">
    <property type="entry name" value="R-tyr_protein_phosphatases"/>
</dbReference>
<evidence type="ECO:0000313" key="12">
    <source>
        <dbReference type="Ensembl" id="ENSELUP00000064524.2"/>
    </source>
</evidence>
<feature type="domain" description="Sushi" evidence="11">
    <location>
        <begin position="48"/>
        <end position="107"/>
    </location>
</feature>
<evidence type="ECO:0000256" key="9">
    <source>
        <dbReference type="PROSITE-ProRule" id="PRU00302"/>
    </source>
</evidence>
<reference evidence="12" key="2">
    <citation type="submission" date="2020-02" db="EMBL/GenBank/DDBJ databases">
        <title>Esox lucius (northern pike) genome, fEsoLuc1, primary haplotype.</title>
        <authorList>
            <person name="Myers G."/>
            <person name="Karagic N."/>
            <person name="Meyer A."/>
            <person name="Pippel M."/>
            <person name="Reichard M."/>
            <person name="Winkler S."/>
            <person name="Tracey A."/>
            <person name="Sims Y."/>
            <person name="Howe K."/>
            <person name="Rhie A."/>
            <person name="Formenti G."/>
            <person name="Durbin R."/>
            <person name="Fedrigo O."/>
            <person name="Jarvis E.D."/>
        </authorList>
    </citation>
    <scope>NUCLEOTIDE SEQUENCE [LARGE SCALE GENOMIC DNA]</scope>
</reference>
<keyword evidence="3" id="KW-0732">Signal</keyword>
<reference evidence="12" key="3">
    <citation type="submission" date="2025-08" db="UniProtKB">
        <authorList>
            <consortium name="Ensembl"/>
        </authorList>
    </citation>
    <scope>IDENTIFICATION</scope>
</reference>
<evidence type="ECO:0000256" key="3">
    <source>
        <dbReference type="ARBA" id="ARBA00022729"/>
    </source>
</evidence>
<evidence type="ECO:0000256" key="10">
    <source>
        <dbReference type="SAM" id="Phobius"/>
    </source>
</evidence>
<sequence length="482" mass="54565">MFWDQRTNMGSEVFYQCNFGYKNVGEGNVSHCMADGAWDQITFLCEEIDCGEPLFIPNTKMIWNRTSLIGSVVYYQCVEGYYNTSGINYTECGENGLWTDIKLQCEEVNCGPPLTLPHANMQWTNRTGLGSVIEYICKQGFYQAGGNSLSTCTPSGQWGIVSIICKAKCGPVPALANSEVVWQNVSAVMHRCVEGFHSWRGRNTSLCDIHGKWQSATIRCREIKPPISDLVFLNEKCLRWKADKYEADAENYQVEIVGFRAYQRSFHDKRKKLLRSISDHPEICLNLLPVTNYTFSITALSARFTSTLTAKTSLREPQAPEIVYSEVEAPLPTLWLRRFPNTLDPISFYQVFVCPLDGFLLFDCSSTRNPDFSIQRKSHGLYITAQVHLIDVWKKMNLTVGDGRYYGGFYNAPLQNGRDYYIILRAVSHWGGASKHCCFIWAKVSGTSYLMKVSSLYAAGSIGVVALAMCLGYCYTWFFKKT</sequence>
<keyword evidence="2 10" id="KW-0812">Transmembrane</keyword>
<dbReference type="PANTHER" id="PTHR24051:SF5">
    <property type="entry name" value="SUSHI DOMAIN-CONTAINING PROTEIN 1"/>
    <property type="match status" value="1"/>
</dbReference>
<accession>A0A6Q2YF06</accession>
<dbReference type="Gene3D" id="2.20.28.230">
    <property type="match status" value="1"/>
</dbReference>
<proteinExistence type="predicted"/>
<comment type="subcellular location">
    <subcellularLocation>
        <location evidence="1">Membrane</location>
        <topology evidence="1">Single-pass type I membrane protein</topology>
    </subcellularLocation>
</comment>
<dbReference type="InterPro" id="IPR000436">
    <property type="entry name" value="Sushi_SCR_CCP_dom"/>
</dbReference>
<dbReference type="Ensembl" id="ENSELUT00000069536.2">
    <property type="protein sequence ID" value="ENSELUP00000064524.2"/>
    <property type="gene ID" value="ENSELUG00000014082.3"/>
</dbReference>
<keyword evidence="6 10" id="KW-0472">Membrane</keyword>
<dbReference type="GeneTree" id="ENSGT00390000013892"/>
<feature type="transmembrane region" description="Helical" evidence="10">
    <location>
        <begin position="456"/>
        <end position="478"/>
    </location>
</feature>
<keyword evidence="7" id="KW-1015">Disulfide bond</keyword>
<protein>
    <recommendedName>
        <fullName evidence="11">Sushi domain-containing protein</fullName>
    </recommendedName>
</protein>
<keyword evidence="9" id="KW-0768">Sushi</keyword>
<reference evidence="13" key="1">
    <citation type="journal article" date="2014" name="PLoS ONE">
        <title>The genome and linkage map of the northern pike (Esox lucius): conserved synteny revealed between the salmonid sister group and the Neoteleostei.</title>
        <authorList>
            <person name="Rondeau E.B."/>
            <person name="Minkley D.R."/>
            <person name="Leong J.S."/>
            <person name="Messmer A.M."/>
            <person name="Jantzen J.R."/>
            <person name="von Schalburg K.R."/>
            <person name="Lemon C."/>
            <person name="Bird N.H."/>
            <person name="Koop B.F."/>
        </authorList>
    </citation>
    <scope>NUCLEOTIDE SEQUENCE</scope>
</reference>
<dbReference type="AlphaFoldDB" id="A0A6Q2YF06"/>
<keyword evidence="13" id="KW-1185">Reference proteome</keyword>
<dbReference type="Pfam" id="PF00084">
    <property type="entry name" value="Sushi"/>
    <property type="match status" value="4"/>
</dbReference>
<dbReference type="PROSITE" id="PS50923">
    <property type="entry name" value="SUSHI"/>
    <property type="match status" value="3"/>
</dbReference>
<evidence type="ECO:0000256" key="4">
    <source>
        <dbReference type="ARBA" id="ARBA00022737"/>
    </source>
</evidence>
<reference evidence="12" key="4">
    <citation type="submission" date="2025-09" db="UniProtKB">
        <authorList>
            <consortium name="Ensembl"/>
        </authorList>
    </citation>
    <scope>IDENTIFICATION</scope>
</reference>
<evidence type="ECO:0000259" key="11">
    <source>
        <dbReference type="PROSITE" id="PS50923"/>
    </source>
</evidence>
<dbReference type="PANTHER" id="PTHR24051">
    <property type="entry name" value="SUSHI DOMAIN-CONTAINING PROTEIN 1"/>
    <property type="match status" value="1"/>
</dbReference>
<evidence type="ECO:0000313" key="13">
    <source>
        <dbReference type="Proteomes" id="UP000265140"/>
    </source>
</evidence>
<dbReference type="Gene3D" id="2.10.70.10">
    <property type="entry name" value="Complement Module, domain 1"/>
    <property type="match status" value="4"/>
</dbReference>
<evidence type="ECO:0000256" key="2">
    <source>
        <dbReference type="ARBA" id="ARBA00022692"/>
    </source>
</evidence>
<dbReference type="SUPFAM" id="SSF57535">
    <property type="entry name" value="Complement control module/SCR domain"/>
    <property type="match status" value="4"/>
</dbReference>
<evidence type="ECO:0000256" key="7">
    <source>
        <dbReference type="ARBA" id="ARBA00023157"/>
    </source>
</evidence>
<organism evidence="12 13">
    <name type="scientific">Esox lucius</name>
    <name type="common">Northern pike</name>
    <dbReference type="NCBI Taxonomy" id="8010"/>
    <lineage>
        <taxon>Eukaryota</taxon>
        <taxon>Metazoa</taxon>
        <taxon>Chordata</taxon>
        <taxon>Craniata</taxon>
        <taxon>Vertebrata</taxon>
        <taxon>Euteleostomi</taxon>
        <taxon>Actinopterygii</taxon>
        <taxon>Neopterygii</taxon>
        <taxon>Teleostei</taxon>
        <taxon>Protacanthopterygii</taxon>
        <taxon>Esociformes</taxon>
        <taxon>Esocidae</taxon>
        <taxon>Esox</taxon>
    </lineage>
</organism>
<name>A0A6Q2YF06_ESOLU</name>
<dbReference type="Pfam" id="PF23144">
    <property type="entry name" value="Fn3_PTPRU"/>
    <property type="match status" value="1"/>
</dbReference>
<evidence type="ECO:0000256" key="1">
    <source>
        <dbReference type="ARBA" id="ARBA00004479"/>
    </source>
</evidence>
<evidence type="ECO:0000256" key="6">
    <source>
        <dbReference type="ARBA" id="ARBA00023136"/>
    </source>
</evidence>
<keyword evidence="5 10" id="KW-1133">Transmembrane helix</keyword>
<evidence type="ECO:0000256" key="5">
    <source>
        <dbReference type="ARBA" id="ARBA00022989"/>
    </source>
</evidence>
<comment type="caution">
    <text evidence="9">Lacks conserved residue(s) required for the propagation of feature annotation.</text>
</comment>
<dbReference type="GO" id="GO:0016020">
    <property type="term" value="C:membrane"/>
    <property type="evidence" value="ECO:0007669"/>
    <property type="project" value="UniProtKB-SubCell"/>
</dbReference>
<dbReference type="Proteomes" id="UP000265140">
    <property type="component" value="Chromosome 13"/>
</dbReference>
<dbReference type="InterPro" id="IPR035976">
    <property type="entry name" value="Sushi/SCR/CCP_sf"/>
</dbReference>
<feature type="domain" description="Sushi" evidence="11">
    <location>
        <begin position="1"/>
        <end position="47"/>
    </location>
</feature>
<dbReference type="CDD" id="cd00033">
    <property type="entry name" value="CCP"/>
    <property type="match status" value="3"/>
</dbReference>
<dbReference type="SMART" id="SM00032">
    <property type="entry name" value="CCP"/>
    <property type="match status" value="3"/>
</dbReference>
<evidence type="ECO:0000256" key="8">
    <source>
        <dbReference type="ARBA" id="ARBA00023180"/>
    </source>
</evidence>
<dbReference type="InterPro" id="IPR057598">
    <property type="entry name" value="Fn3_PTPRU"/>
</dbReference>
<keyword evidence="8" id="KW-0325">Glycoprotein</keyword>
<feature type="domain" description="Sushi" evidence="11">
    <location>
        <begin position="108"/>
        <end position="167"/>
    </location>
</feature>